<evidence type="ECO:0000259" key="4">
    <source>
        <dbReference type="PROSITE" id="PS50110"/>
    </source>
</evidence>
<dbReference type="PANTHER" id="PTHR45566">
    <property type="entry name" value="HTH-TYPE TRANSCRIPTIONAL REGULATOR YHJB-RELATED"/>
    <property type="match status" value="1"/>
</dbReference>
<protein>
    <submittedName>
        <fullName evidence="5">Response regulator transcription factor</fullName>
    </submittedName>
</protein>
<dbReference type="SUPFAM" id="SSF46894">
    <property type="entry name" value="C-terminal effector domain of the bipartite response regulators"/>
    <property type="match status" value="1"/>
</dbReference>
<accession>A0ABS0HTT7</accession>
<dbReference type="InterPro" id="IPR051015">
    <property type="entry name" value="EvgA-like"/>
</dbReference>
<evidence type="ECO:0000259" key="3">
    <source>
        <dbReference type="PROSITE" id="PS50043"/>
    </source>
</evidence>
<sequence>MANNSIALKDIPFMNRPRADQIDYSASGNAAGPSLKQTTLKEGSNGQSVVTVLIEPNALLREGLRSILAETRYNPIALASSLEEVGSLPSPGDEVSIFIMGVAEDYDNACHQVRDIKDRHPSSRVVLLVDKYELQKVIAAFHSGADAYLIQSISCEVLLKTLDLVVLGEPVYPAETLGSLRSNSASVDTKYSRILSCRELAILRCLMDGDPNKVIARKLEIAEATVKVHIKAILRKIRAKNRTQAAIWGMSHLERDEDAPTRDVSST</sequence>
<dbReference type="PROSITE" id="PS50110">
    <property type="entry name" value="RESPONSE_REGULATORY"/>
    <property type="match status" value="1"/>
</dbReference>
<dbReference type="InterPro" id="IPR000792">
    <property type="entry name" value="Tscrpt_reg_LuxR_C"/>
</dbReference>
<proteinExistence type="predicted"/>
<dbReference type="InterPro" id="IPR011006">
    <property type="entry name" value="CheY-like_superfamily"/>
</dbReference>
<dbReference type="InterPro" id="IPR016032">
    <property type="entry name" value="Sig_transdc_resp-reg_C-effctor"/>
</dbReference>
<dbReference type="PROSITE" id="PS50043">
    <property type="entry name" value="HTH_LUXR_2"/>
    <property type="match status" value="1"/>
</dbReference>
<organism evidence="5 6">
    <name type="scientific">Microvirga terrestris</name>
    <dbReference type="NCBI Taxonomy" id="2791024"/>
    <lineage>
        <taxon>Bacteria</taxon>
        <taxon>Pseudomonadati</taxon>
        <taxon>Pseudomonadota</taxon>
        <taxon>Alphaproteobacteria</taxon>
        <taxon>Hyphomicrobiales</taxon>
        <taxon>Methylobacteriaceae</taxon>
        <taxon>Microvirga</taxon>
    </lineage>
</organism>
<keyword evidence="1" id="KW-0238">DNA-binding</keyword>
<dbReference type="Pfam" id="PF00196">
    <property type="entry name" value="GerE"/>
    <property type="match status" value="1"/>
</dbReference>
<dbReference type="InterPro" id="IPR001789">
    <property type="entry name" value="Sig_transdc_resp-reg_receiver"/>
</dbReference>
<dbReference type="Gene3D" id="3.40.50.2300">
    <property type="match status" value="1"/>
</dbReference>
<dbReference type="PRINTS" id="PR00038">
    <property type="entry name" value="HTHLUXR"/>
</dbReference>
<name>A0ABS0HTT7_9HYPH</name>
<evidence type="ECO:0000313" key="5">
    <source>
        <dbReference type="EMBL" id="MBF9196794.1"/>
    </source>
</evidence>
<keyword evidence="6" id="KW-1185">Reference proteome</keyword>
<comment type="caution">
    <text evidence="2">Lacks conserved residue(s) required for the propagation of feature annotation.</text>
</comment>
<evidence type="ECO:0000256" key="2">
    <source>
        <dbReference type="PROSITE-ProRule" id="PRU00169"/>
    </source>
</evidence>
<evidence type="ECO:0000313" key="6">
    <source>
        <dbReference type="Proteomes" id="UP000611708"/>
    </source>
</evidence>
<dbReference type="SUPFAM" id="SSF52172">
    <property type="entry name" value="CheY-like"/>
    <property type="match status" value="1"/>
</dbReference>
<feature type="domain" description="Response regulatory" evidence="4">
    <location>
        <begin position="50"/>
        <end position="166"/>
    </location>
</feature>
<dbReference type="PROSITE" id="PS00622">
    <property type="entry name" value="HTH_LUXR_1"/>
    <property type="match status" value="1"/>
</dbReference>
<dbReference type="EMBL" id="JADQDN010000005">
    <property type="protein sequence ID" value="MBF9196794.1"/>
    <property type="molecule type" value="Genomic_DNA"/>
</dbReference>
<dbReference type="Proteomes" id="UP000611708">
    <property type="component" value="Unassembled WGS sequence"/>
</dbReference>
<evidence type="ECO:0000256" key="1">
    <source>
        <dbReference type="ARBA" id="ARBA00023125"/>
    </source>
</evidence>
<feature type="domain" description="HTH luxR-type" evidence="3">
    <location>
        <begin position="188"/>
        <end position="253"/>
    </location>
</feature>
<dbReference type="SMART" id="SM00421">
    <property type="entry name" value="HTH_LUXR"/>
    <property type="match status" value="1"/>
</dbReference>
<comment type="caution">
    <text evidence="5">The sequence shown here is derived from an EMBL/GenBank/DDBJ whole genome shotgun (WGS) entry which is preliminary data.</text>
</comment>
<dbReference type="CDD" id="cd06170">
    <property type="entry name" value="LuxR_C_like"/>
    <property type="match status" value="1"/>
</dbReference>
<gene>
    <name evidence="5" type="ORF">I2H36_12135</name>
</gene>
<dbReference type="RefSeq" id="WP_196264161.1">
    <property type="nucleotide sequence ID" value="NZ_JADQDN010000005.1"/>
</dbReference>
<reference evidence="5 6" key="1">
    <citation type="submission" date="2020-11" db="EMBL/GenBank/DDBJ databases">
        <authorList>
            <person name="Kim M.K."/>
        </authorList>
    </citation>
    <scope>NUCLEOTIDE SEQUENCE [LARGE SCALE GENOMIC DNA]</scope>
    <source>
        <strain evidence="5 6">BT290</strain>
    </source>
</reference>
<dbReference type="PANTHER" id="PTHR45566:SF1">
    <property type="entry name" value="HTH-TYPE TRANSCRIPTIONAL REGULATOR YHJB-RELATED"/>
    <property type="match status" value="1"/>
</dbReference>